<sequence>MMSVKQCQIWLFNIFDLPSLGDMITNPMNDFDVVAPPDDTVSALAFSPITVPRNFLIAASWDSTIRCWEFGQTGNTKPISIKIMGKLVLDVCWSDECTKGFIASENQLNIWDLVLDQQMQVAVHDASVQGAGVQNSGIPVPPFRCELFVYMNDVTAPMLIIRSLGYDWSKGHGHFNADKKRQLFLKPCYEKLKPQQVVPQLLNLL</sequence>
<evidence type="ECO:0000256" key="2">
    <source>
        <dbReference type="ARBA" id="ARBA00022737"/>
    </source>
</evidence>
<name>A0A9C6DJY1_9MUSC</name>
<gene>
    <name evidence="4" type="primary">LOC119637194</name>
</gene>
<organism evidence="3 4">
    <name type="scientific">Glossina fuscipes</name>
    <dbReference type="NCBI Taxonomy" id="7396"/>
    <lineage>
        <taxon>Eukaryota</taxon>
        <taxon>Metazoa</taxon>
        <taxon>Ecdysozoa</taxon>
        <taxon>Arthropoda</taxon>
        <taxon>Hexapoda</taxon>
        <taxon>Insecta</taxon>
        <taxon>Pterygota</taxon>
        <taxon>Neoptera</taxon>
        <taxon>Endopterygota</taxon>
        <taxon>Diptera</taxon>
        <taxon>Brachycera</taxon>
        <taxon>Muscomorpha</taxon>
        <taxon>Hippoboscoidea</taxon>
        <taxon>Glossinidae</taxon>
        <taxon>Glossina</taxon>
    </lineage>
</organism>
<dbReference type="SUPFAM" id="SSF50978">
    <property type="entry name" value="WD40 repeat-like"/>
    <property type="match status" value="1"/>
</dbReference>
<keyword evidence="2" id="KW-0677">Repeat</keyword>
<keyword evidence="1" id="KW-0853">WD repeat</keyword>
<dbReference type="Proteomes" id="UP000092443">
    <property type="component" value="Unplaced"/>
</dbReference>
<dbReference type="AlphaFoldDB" id="A0A9C6DJY1"/>
<keyword evidence="3" id="KW-1185">Reference proteome</keyword>
<dbReference type="PANTHER" id="PTHR10971">
    <property type="entry name" value="MRNA EXPORT FACTOR AND BUB3"/>
    <property type="match status" value="1"/>
</dbReference>
<evidence type="ECO:0000313" key="4">
    <source>
        <dbReference type="RefSeq" id="XP_037888976.1"/>
    </source>
</evidence>
<evidence type="ECO:0000313" key="3">
    <source>
        <dbReference type="Proteomes" id="UP000092443"/>
    </source>
</evidence>
<dbReference type="GeneID" id="119637194"/>
<proteinExistence type="predicted"/>
<evidence type="ECO:0000256" key="1">
    <source>
        <dbReference type="ARBA" id="ARBA00022574"/>
    </source>
</evidence>
<dbReference type="KEGG" id="gfs:119637194"/>
<dbReference type="InterPro" id="IPR015943">
    <property type="entry name" value="WD40/YVTN_repeat-like_dom_sf"/>
</dbReference>
<protein>
    <submittedName>
        <fullName evidence="4">mRNA export factor-like</fullName>
    </submittedName>
</protein>
<reference evidence="4" key="1">
    <citation type="submission" date="2025-08" db="UniProtKB">
        <authorList>
            <consortium name="RefSeq"/>
        </authorList>
    </citation>
    <scope>IDENTIFICATION</scope>
    <source>
        <tissue evidence="4">Whole body pupa</tissue>
    </source>
</reference>
<dbReference type="InterPro" id="IPR036322">
    <property type="entry name" value="WD40_repeat_dom_sf"/>
</dbReference>
<dbReference type="Gene3D" id="2.130.10.10">
    <property type="entry name" value="YVTN repeat-like/Quinoprotein amine dehydrogenase"/>
    <property type="match status" value="1"/>
</dbReference>
<accession>A0A9C6DJY1</accession>
<dbReference type="RefSeq" id="XP_037888976.1">
    <property type="nucleotide sequence ID" value="XM_038033048.1"/>
</dbReference>